<organism evidence="2 3">
    <name type="scientific">Dibothriocephalus latus</name>
    <name type="common">Fish tapeworm</name>
    <name type="synonym">Diphyllobothrium latum</name>
    <dbReference type="NCBI Taxonomy" id="60516"/>
    <lineage>
        <taxon>Eukaryota</taxon>
        <taxon>Metazoa</taxon>
        <taxon>Spiralia</taxon>
        <taxon>Lophotrochozoa</taxon>
        <taxon>Platyhelminthes</taxon>
        <taxon>Cestoda</taxon>
        <taxon>Eucestoda</taxon>
        <taxon>Diphyllobothriidea</taxon>
        <taxon>Diphyllobothriidae</taxon>
        <taxon>Dibothriocephalus</taxon>
    </lineage>
</organism>
<dbReference type="PANTHER" id="PTHR12933:SF0">
    <property type="entry name" value="U3 SMALL NUCLEOLAR RNA-ASSOCIATED PROTEIN 25 HOMOLOG"/>
    <property type="match status" value="1"/>
</dbReference>
<feature type="domain" description="UTP25 C-terminal" evidence="1">
    <location>
        <begin position="5"/>
        <end position="73"/>
    </location>
</feature>
<dbReference type="GO" id="GO:0019843">
    <property type="term" value="F:rRNA binding"/>
    <property type="evidence" value="ECO:0007669"/>
    <property type="project" value="TreeGrafter"/>
</dbReference>
<dbReference type="InterPro" id="IPR010678">
    <property type="entry name" value="UTP25"/>
</dbReference>
<gene>
    <name evidence="2" type="ORF">DILT_LOCUS16615</name>
</gene>
<sequence length="116" mass="14193">MRRGIDQRVLIYVPDYFDLEELRNLLREESLSFCHVHEYLPDNEAERYRNLFDQGRIRIMLISERYYFFRRYVCHLPRCSRQFFSGFALFNTLYPVFKVHLLFLEVIRQVIGGNTC</sequence>
<proteinExistence type="predicted"/>
<reference evidence="2 3" key="1">
    <citation type="submission" date="2018-11" db="EMBL/GenBank/DDBJ databases">
        <authorList>
            <consortium name="Pathogen Informatics"/>
        </authorList>
    </citation>
    <scope>NUCLEOTIDE SEQUENCE [LARGE SCALE GENOMIC DNA]</scope>
</reference>
<evidence type="ECO:0000313" key="3">
    <source>
        <dbReference type="Proteomes" id="UP000281553"/>
    </source>
</evidence>
<keyword evidence="3" id="KW-1185">Reference proteome</keyword>
<accession>A0A3P7N599</accession>
<dbReference type="AlphaFoldDB" id="A0A3P7N599"/>
<dbReference type="GO" id="GO:0000462">
    <property type="term" value="P:maturation of SSU-rRNA from tricistronic rRNA transcript (SSU-rRNA, 5.8S rRNA, LSU-rRNA)"/>
    <property type="evidence" value="ECO:0007669"/>
    <property type="project" value="TreeGrafter"/>
</dbReference>
<evidence type="ECO:0000259" key="1">
    <source>
        <dbReference type="Pfam" id="PF06862"/>
    </source>
</evidence>
<dbReference type="OrthoDB" id="6254883at2759"/>
<dbReference type="Pfam" id="PF06862">
    <property type="entry name" value="Utp25_C"/>
    <property type="match status" value="1"/>
</dbReference>
<name>A0A3P7N599_DIBLA</name>
<protein>
    <recommendedName>
        <fullName evidence="1">UTP25 C-terminal domain-containing protein</fullName>
    </recommendedName>
</protein>
<dbReference type="PANTHER" id="PTHR12933">
    <property type="entry name" value="ORF PROTEIN-RELATED"/>
    <property type="match status" value="1"/>
</dbReference>
<evidence type="ECO:0000313" key="2">
    <source>
        <dbReference type="EMBL" id="VDN34840.1"/>
    </source>
</evidence>
<dbReference type="InterPro" id="IPR053939">
    <property type="entry name" value="UTP25_C"/>
</dbReference>
<dbReference type="EMBL" id="UYRU01086045">
    <property type="protein sequence ID" value="VDN34840.1"/>
    <property type="molecule type" value="Genomic_DNA"/>
</dbReference>
<dbReference type="Proteomes" id="UP000281553">
    <property type="component" value="Unassembled WGS sequence"/>
</dbReference>
<dbReference type="GO" id="GO:0034511">
    <property type="term" value="F:U3 snoRNA binding"/>
    <property type="evidence" value="ECO:0007669"/>
    <property type="project" value="InterPro"/>
</dbReference>
<dbReference type="GO" id="GO:0032040">
    <property type="term" value="C:small-subunit processome"/>
    <property type="evidence" value="ECO:0007669"/>
    <property type="project" value="TreeGrafter"/>
</dbReference>